<evidence type="ECO:0000313" key="1">
    <source>
        <dbReference type="EMBL" id="KKM90007.1"/>
    </source>
</evidence>
<name>A0A0F9P9E5_9ZZZZ</name>
<organism evidence="1">
    <name type="scientific">marine sediment metagenome</name>
    <dbReference type="NCBI Taxonomy" id="412755"/>
    <lineage>
        <taxon>unclassified sequences</taxon>
        <taxon>metagenomes</taxon>
        <taxon>ecological metagenomes</taxon>
    </lineage>
</organism>
<comment type="caution">
    <text evidence="1">The sequence shown here is derived from an EMBL/GenBank/DDBJ whole genome shotgun (WGS) entry which is preliminary data.</text>
</comment>
<proteinExistence type="predicted"/>
<accession>A0A0F9P9E5</accession>
<sequence>MLRKPRGVYPPDWPEIAARVKEEAGWRCVRCGHPHDPPAGYSLTVHHLDLDKANCEWWNIPSLCQRCHLKVQATLDIASHDVQTSFWGATGWLIPYLEGRRQALAIKQEVAT</sequence>
<gene>
    <name evidence="1" type="ORF">LCGC14_1242870</name>
</gene>
<evidence type="ECO:0008006" key="2">
    <source>
        <dbReference type="Google" id="ProtNLM"/>
    </source>
</evidence>
<reference evidence="1" key="1">
    <citation type="journal article" date="2015" name="Nature">
        <title>Complex archaea that bridge the gap between prokaryotes and eukaryotes.</title>
        <authorList>
            <person name="Spang A."/>
            <person name="Saw J.H."/>
            <person name="Jorgensen S.L."/>
            <person name="Zaremba-Niedzwiedzka K."/>
            <person name="Martijn J."/>
            <person name="Lind A.E."/>
            <person name="van Eijk R."/>
            <person name="Schleper C."/>
            <person name="Guy L."/>
            <person name="Ettema T.J."/>
        </authorList>
    </citation>
    <scope>NUCLEOTIDE SEQUENCE</scope>
</reference>
<dbReference type="EMBL" id="LAZR01006732">
    <property type="protein sequence ID" value="KKM90007.1"/>
    <property type="molecule type" value="Genomic_DNA"/>
</dbReference>
<protein>
    <recommendedName>
        <fullName evidence="2">HNH nuclease domain-containing protein</fullName>
    </recommendedName>
</protein>
<dbReference type="CDD" id="cd00085">
    <property type="entry name" value="HNHc"/>
    <property type="match status" value="1"/>
</dbReference>
<dbReference type="InterPro" id="IPR003615">
    <property type="entry name" value="HNH_nuc"/>
</dbReference>
<dbReference type="AlphaFoldDB" id="A0A0F9P9E5"/>